<gene>
    <name evidence="8" type="ORF">AGERDE_LOCUS9346</name>
</gene>
<dbReference type="Gene3D" id="4.10.280.10">
    <property type="entry name" value="Helix-loop-helix DNA-binding domain"/>
    <property type="match status" value="1"/>
</dbReference>
<dbReference type="GO" id="GO:0046983">
    <property type="term" value="F:protein dimerization activity"/>
    <property type="evidence" value="ECO:0007669"/>
    <property type="project" value="InterPro"/>
</dbReference>
<dbReference type="CDD" id="cd11404">
    <property type="entry name" value="bHLHzip_Mlx_like"/>
    <property type="match status" value="1"/>
</dbReference>
<evidence type="ECO:0000256" key="6">
    <source>
        <dbReference type="SAM" id="MobiDB-lite"/>
    </source>
</evidence>
<evidence type="ECO:0000256" key="4">
    <source>
        <dbReference type="ARBA" id="ARBA00023163"/>
    </source>
</evidence>
<dbReference type="PANTHER" id="PTHR15741:SF27">
    <property type="entry name" value="TRANSCRIPTION FACTOR AP-4"/>
    <property type="match status" value="1"/>
</dbReference>
<reference evidence="8" key="1">
    <citation type="submission" date="2021-06" db="EMBL/GenBank/DDBJ databases">
        <authorList>
            <person name="Kallberg Y."/>
            <person name="Tangrot J."/>
            <person name="Rosling A."/>
        </authorList>
    </citation>
    <scope>NUCLEOTIDE SEQUENCE</scope>
    <source>
        <strain evidence="8">MT106</strain>
    </source>
</reference>
<accession>A0A9N9GJC0</accession>
<feature type="compositionally biased region" description="Low complexity" evidence="6">
    <location>
        <begin position="219"/>
        <end position="235"/>
    </location>
</feature>
<evidence type="ECO:0000256" key="5">
    <source>
        <dbReference type="ARBA" id="ARBA00023242"/>
    </source>
</evidence>
<feature type="region of interest" description="Disordered" evidence="6">
    <location>
        <begin position="289"/>
        <end position="349"/>
    </location>
</feature>
<dbReference type="EMBL" id="CAJVPL010002296">
    <property type="protein sequence ID" value="CAG8606054.1"/>
    <property type="molecule type" value="Genomic_DNA"/>
</dbReference>
<keyword evidence="3" id="KW-0238">DNA-binding</keyword>
<keyword evidence="5" id="KW-0539">Nucleus</keyword>
<proteinExistence type="predicted"/>
<comment type="subcellular location">
    <subcellularLocation>
        <location evidence="1">Nucleus</location>
    </subcellularLocation>
</comment>
<dbReference type="SMART" id="SM00353">
    <property type="entry name" value="HLH"/>
    <property type="match status" value="1"/>
</dbReference>
<feature type="region of interest" description="Disordered" evidence="6">
    <location>
        <begin position="1"/>
        <end position="27"/>
    </location>
</feature>
<feature type="domain" description="BHLH" evidence="7">
    <location>
        <begin position="355"/>
        <end position="406"/>
    </location>
</feature>
<evidence type="ECO:0000256" key="3">
    <source>
        <dbReference type="ARBA" id="ARBA00023125"/>
    </source>
</evidence>
<dbReference type="AlphaFoldDB" id="A0A9N9GJC0"/>
<feature type="region of interest" description="Disordered" evidence="6">
    <location>
        <begin position="212"/>
        <end position="254"/>
    </location>
</feature>
<evidence type="ECO:0000256" key="1">
    <source>
        <dbReference type="ARBA" id="ARBA00004123"/>
    </source>
</evidence>
<dbReference type="PANTHER" id="PTHR15741">
    <property type="entry name" value="BASIC HELIX-LOOP-HELIX ZIP TRANSCRIPTION FACTOR"/>
    <property type="match status" value="1"/>
</dbReference>
<evidence type="ECO:0000259" key="7">
    <source>
        <dbReference type="PROSITE" id="PS50888"/>
    </source>
</evidence>
<keyword evidence="9" id="KW-1185">Reference proteome</keyword>
<dbReference type="InterPro" id="IPR052207">
    <property type="entry name" value="Max-like/E-box_TFs"/>
</dbReference>
<dbReference type="PROSITE" id="PS50888">
    <property type="entry name" value="BHLH"/>
    <property type="match status" value="1"/>
</dbReference>
<evidence type="ECO:0000313" key="8">
    <source>
        <dbReference type="EMBL" id="CAG8606054.1"/>
    </source>
</evidence>
<evidence type="ECO:0000313" key="9">
    <source>
        <dbReference type="Proteomes" id="UP000789831"/>
    </source>
</evidence>
<dbReference type="GO" id="GO:0000981">
    <property type="term" value="F:DNA-binding transcription factor activity, RNA polymerase II-specific"/>
    <property type="evidence" value="ECO:0007669"/>
    <property type="project" value="TreeGrafter"/>
</dbReference>
<organism evidence="8 9">
    <name type="scientific">Ambispora gerdemannii</name>
    <dbReference type="NCBI Taxonomy" id="144530"/>
    <lineage>
        <taxon>Eukaryota</taxon>
        <taxon>Fungi</taxon>
        <taxon>Fungi incertae sedis</taxon>
        <taxon>Mucoromycota</taxon>
        <taxon>Glomeromycotina</taxon>
        <taxon>Glomeromycetes</taxon>
        <taxon>Archaeosporales</taxon>
        <taxon>Ambisporaceae</taxon>
        <taxon>Ambispora</taxon>
    </lineage>
</organism>
<dbReference type="Proteomes" id="UP000789831">
    <property type="component" value="Unassembled WGS sequence"/>
</dbReference>
<feature type="compositionally biased region" description="Polar residues" evidence="6">
    <location>
        <begin position="1"/>
        <end position="12"/>
    </location>
</feature>
<feature type="compositionally biased region" description="Low complexity" evidence="6">
    <location>
        <begin position="289"/>
        <end position="301"/>
    </location>
</feature>
<keyword evidence="2" id="KW-0805">Transcription regulation</keyword>
<dbReference type="OrthoDB" id="5778525at2759"/>
<keyword evidence="4" id="KW-0804">Transcription</keyword>
<dbReference type="SUPFAM" id="SSF47459">
    <property type="entry name" value="HLH, helix-loop-helix DNA-binding domain"/>
    <property type="match status" value="1"/>
</dbReference>
<dbReference type="InterPro" id="IPR036638">
    <property type="entry name" value="HLH_DNA-bd_sf"/>
</dbReference>
<evidence type="ECO:0000256" key="2">
    <source>
        <dbReference type="ARBA" id="ARBA00023015"/>
    </source>
</evidence>
<sequence length="480" mass="53399">MDTSSQYYPTDHNNTENNNQTTNPLIKHHNPLLEGQQLSQYLRHSMEPSNPTTIASNDDQQQFDFVMSAGHVKLMSEPPPYDQFNIEWPNVSIPITGDPPEFTLESGQQQLFEPEEQNLLLDKFIHQYLDVNPGNNSDFMLTPEIQFYSSQSPSKDTTSNHQIIDDSSVVDGSSSLASTYIYGENGITNLDGVNSSSQHRQQMNEAFLGSNSARLSPKSTSSHNSSTNTSNNSDSSSRKHKQTEDDNPRSAKRFSSQVISITTSPLQNGQSSQNSPLQLSFSVNKAESLSSSSTSSSPTSSNRTHENGIASSSSPTTPTIDDVDAGSETRDEFSSSSSGSKSSRKPYKELLTEEEKRANHIASEQKRRNTIRAGFKELTDIIPTLKSVNNSKSTILFKAVDYIRYLERRNRNLKERANLLEMRVEMEMRSGRRIHHPAYGFGYQRMPSIPMGHVNPTYGIMSIAGHPAQHMMGGTTSPHH</sequence>
<name>A0A9N9GJC0_9GLOM</name>
<protein>
    <submittedName>
        <fullName evidence="8">6689_t:CDS:1</fullName>
    </submittedName>
</protein>
<dbReference type="GO" id="GO:0000978">
    <property type="term" value="F:RNA polymerase II cis-regulatory region sequence-specific DNA binding"/>
    <property type="evidence" value="ECO:0007669"/>
    <property type="project" value="TreeGrafter"/>
</dbReference>
<dbReference type="Pfam" id="PF00010">
    <property type="entry name" value="HLH"/>
    <property type="match status" value="1"/>
</dbReference>
<dbReference type="GO" id="GO:0005634">
    <property type="term" value="C:nucleus"/>
    <property type="evidence" value="ECO:0007669"/>
    <property type="project" value="UniProtKB-SubCell"/>
</dbReference>
<comment type="caution">
    <text evidence="8">The sequence shown here is derived from an EMBL/GenBank/DDBJ whole genome shotgun (WGS) entry which is preliminary data.</text>
</comment>
<dbReference type="InterPro" id="IPR011598">
    <property type="entry name" value="bHLH_dom"/>
</dbReference>